<proteinExistence type="predicted"/>
<reference evidence="1 2" key="1">
    <citation type="submission" date="2011-05" db="EMBL/GenBank/DDBJ databases">
        <title>Complete sequence of chromosome of Frankia symbiont of Datisca glomerata.</title>
        <authorList>
            <consortium name="US DOE Joint Genome Institute"/>
            <person name="Lucas S."/>
            <person name="Han J."/>
            <person name="Lapidus A."/>
            <person name="Cheng J.-F."/>
            <person name="Goodwin L."/>
            <person name="Pitluck S."/>
            <person name="Peters L."/>
            <person name="Mikhailova N."/>
            <person name="Chertkov O."/>
            <person name="Teshima H."/>
            <person name="Han C."/>
            <person name="Tapia R."/>
            <person name="Land M."/>
            <person name="Hauser L."/>
            <person name="Kyrpides N."/>
            <person name="Ivanova N."/>
            <person name="Pagani I."/>
            <person name="Berry A."/>
            <person name="Pawlowski K."/>
            <person name="Persson T."/>
            <person name="Vanden Heuvel B."/>
            <person name="Benson D."/>
            <person name="Woyke T."/>
        </authorList>
    </citation>
    <scope>NUCLEOTIDE SEQUENCE [LARGE SCALE GENOMIC DNA]</scope>
    <source>
        <strain evidence="2">4085684</strain>
    </source>
</reference>
<organism evidence="1 2">
    <name type="scientific">Candidatus Protofrankia datiscae</name>
    <dbReference type="NCBI Taxonomy" id="2716812"/>
    <lineage>
        <taxon>Bacteria</taxon>
        <taxon>Bacillati</taxon>
        <taxon>Actinomycetota</taxon>
        <taxon>Actinomycetes</taxon>
        <taxon>Frankiales</taxon>
        <taxon>Frankiaceae</taxon>
        <taxon>Protofrankia</taxon>
    </lineage>
</organism>
<gene>
    <name evidence="1" type="ordered locus">FsymDg_3372</name>
</gene>
<keyword evidence="2" id="KW-1185">Reference proteome</keyword>
<dbReference type="EMBL" id="CP002801">
    <property type="protein sequence ID" value="AEH10671.1"/>
    <property type="molecule type" value="Genomic_DNA"/>
</dbReference>
<dbReference type="Proteomes" id="UP000001549">
    <property type="component" value="Chromosome"/>
</dbReference>
<dbReference type="KEGG" id="fsy:FsymDg_3372"/>
<dbReference type="AlphaFoldDB" id="F8B0N9"/>
<name>F8B0N9_9ACTN</name>
<evidence type="ECO:0000313" key="2">
    <source>
        <dbReference type="Proteomes" id="UP000001549"/>
    </source>
</evidence>
<dbReference type="HOGENOM" id="CLU_3389580_0_0_11"/>
<sequence length="32" mass="3443">MYYDGSDNKGTCPAIGPSVHVVAGYNFSLEHL</sequence>
<accession>F8B0N9</accession>
<evidence type="ECO:0000313" key="1">
    <source>
        <dbReference type="EMBL" id="AEH10671.1"/>
    </source>
</evidence>
<protein>
    <submittedName>
        <fullName evidence="1">Uncharacterized protein</fullName>
    </submittedName>
</protein>